<dbReference type="STRING" id="1313296.SAMN05661091_2875"/>
<organism evidence="1 2">
    <name type="scientific">Paenibacillus uliginis N3/975</name>
    <dbReference type="NCBI Taxonomy" id="1313296"/>
    <lineage>
        <taxon>Bacteria</taxon>
        <taxon>Bacillati</taxon>
        <taxon>Bacillota</taxon>
        <taxon>Bacilli</taxon>
        <taxon>Bacillales</taxon>
        <taxon>Paenibacillaceae</taxon>
        <taxon>Paenibacillus</taxon>
    </lineage>
</organism>
<dbReference type="AlphaFoldDB" id="A0A1X7HEQ5"/>
<proteinExistence type="predicted"/>
<name>A0A1X7HEQ5_9BACL</name>
<protein>
    <submittedName>
        <fullName evidence="1">Uncharacterized protein</fullName>
    </submittedName>
</protein>
<dbReference type="Proteomes" id="UP000192940">
    <property type="component" value="Chromosome I"/>
</dbReference>
<sequence length="29" mass="3336">MDELEDVLVLVVQERRFCTRLSVKGALES</sequence>
<dbReference type="EMBL" id="LT840184">
    <property type="protein sequence ID" value="SMF85112.1"/>
    <property type="molecule type" value="Genomic_DNA"/>
</dbReference>
<evidence type="ECO:0000313" key="1">
    <source>
        <dbReference type="EMBL" id="SMF85112.1"/>
    </source>
</evidence>
<gene>
    <name evidence="1" type="ORF">SAMN05661091_2875</name>
</gene>
<keyword evidence="2" id="KW-1185">Reference proteome</keyword>
<accession>A0A1X7HEQ5</accession>
<reference evidence="1 2" key="1">
    <citation type="submission" date="2017-04" db="EMBL/GenBank/DDBJ databases">
        <authorList>
            <person name="Afonso C.L."/>
            <person name="Miller P.J."/>
            <person name="Scott M.A."/>
            <person name="Spackman E."/>
            <person name="Goraichik I."/>
            <person name="Dimitrov K.M."/>
            <person name="Suarez D.L."/>
            <person name="Swayne D.E."/>
        </authorList>
    </citation>
    <scope>NUCLEOTIDE SEQUENCE [LARGE SCALE GENOMIC DNA]</scope>
    <source>
        <strain evidence="1 2">N3/975</strain>
    </source>
</reference>
<evidence type="ECO:0000313" key="2">
    <source>
        <dbReference type="Proteomes" id="UP000192940"/>
    </source>
</evidence>